<gene>
    <name evidence="1" type="ORF">Tco_1033278</name>
</gene>
<name>A0ABQ5GGA2_9ASTR</name>
<reference evidence="1" key="1">
    <citation type="journal article" date="2022" name="Int. J. Mol. Sci.">
        <title>Draft Genome of Tanacetum Coccineum: Genomic Comparison of Closely Related Tanacetum-Family Plants.</title>
        <authorList>
            <person name="Yamashiro T."/>
            <person name="Shiraishi A."/>
            <person name="Nakayama K."/>
            <person name="Satake H."/>
        </authorList>
    </citation>
    <scope>NUCLEOTIDE SEQUENCE</scope>
</reference>
<dbReference type="Proteomes" id="UP001151760">
    <property type="component" value="Unassembled WGS sequence"/>
</dbReference>
<dbReference type="SUPFAM" id="SSF48239">
    <property type="entry name" value="Terpenoid cyclases/Protein prenyltransferases"/>
    <property type="match status" value="1"/>
</dbReference>
<dbReference type="PANTHER" id="PTHR31385:SF1">
    <property type="entry name" value="PUTATIVE (DUF220)-RELATED"/>
    <property type="match status" value="1"/>
</dbReference>
<sequence>PTTLGEAFSLARIAEARSEESVKNRFGPSKYEDPGQQSELAMEKALSDQAFASPYKVAEIVHKLLHSLKKSKNHMVHGMVRGEFASPMARGLESKGVWGESYLSYVNKVYINLEGNRSHIVTTGWAMLGLIDAKQIPDSYLFFECDFPKEVWCRIKTMARLEHAPNSNGRIGSKVALQQLVEPAIVPPPPISWYLRGITTRKVEMMINDLLDEAARIKGVSATESNIHQELSSNELKLDEITDDKER</sequence>
<reference evidence="1" key="2">
    <citation type="submission" date="2022-01" db="EMBL/GenBank/DDBJ databases">
        <authorList>
            <person name="Yamashiro T."/>
            <person name="Shiraishi A."/>
            <person name="Satake H."/>
            <person name="Nakayama K."/>
        </authorList>
    </citation>
    <scope>NUCLEOTIDE SEQUENCE</scope>
</reference>
<accession>A0ABQ5GGA2</accession>
<comment type="caution">
    <text evidence="1">The sequence shown here is derived from an EMBL/GenBank/DDBJ whole genome shotgun (WGS) entry which is preliminary data.</text>
</comment>
<dbReference type="PANTHER" id="PTHR31385">
    <property type="entry name" value="PUTATIVE (DUF220)-RELATED"/>
    <property type="match status" value="1"/>
</dbReference>
<evidence type="ECO:0000313" key="1">
    <source>
        <dbReference type="EMBL" id="GJT73992.1"/>
    </source>
</evidence>
<feature type="non-terminal residue" evidence="1">
    <location>
        <position position="1"/>
    </location>
</feature>
<proteinExistence type="predicted"/>
<dbReference type="InterPro" id="IPR008930">
    <property type="entry name" value="Terpenoid_cyclase/PrenylTrfase"/>
</dbReference>
<organism evidence="1 2">
    <name type="scientific">Tanacetum coccineum</name>
    <dbReference type="NCBI Taxonomy" id="301880"/>
    <lineage>
        <taxon>Eukaryota</taxon>
        <taxon>Viridiplantae</taxon>
        <taxon>Streptophyta</taxon>
        <taxon>Embryophyta</taxon>
        <taxon>Tracheophyta</taxon>
        <taxon>Spermatophyta</taxon>
        <taxon>Magnoliopsida</taxon>
        <taxon>eudicotyledons</taxon>
        <taxon>Gunneridae</taxon>
        <taxon>Pentapetalae</taxon>
        <taxon>asterids</taxon>
        <taxon>campanulids</taxon>
        <taxon>Asterales</taxon>
        <taxon>Asteraceae</taxon>
        <taxon>Asteroideae</taxon>
        <taxon>Anthemideae</taxon>
        <taxon>Anthemidinae</taxon>
        <taxon>Tanacetum</taxon>
    </lineage>
</organism>
<protein>
    <submittedName>
        <fullName evidence="1">Ribonuclease H-like domain-containing protein</fullName>
    </submittedName>
</protein>
<dbReference type="Gene3D" id="1.50.10.20">
    <property type="match status" value="1"/>
</dbReference>
<keyword evidence="2" id="KW-1185">Reference proteome</keyword>
<evidence type="ECO:0000313" key="2">
    <source>
        <dbReference type="Proteomes" id="UP001151760"/>
    </source>
</evidence>
<dbReference type="EMBL" id="BQNB010018402">
    <property type="protein sequence ID" value="GJT73992.1"/>
    <property type="molecule type" value="Genomic_DNA"/>
</dbReference>